<evidence type="ECO:0000313" key="4">
    <source>
        <dbReference type="EMBL" id="KGR77120.1"/>
    </source>
</evidence>
<keyword evidence="2" id="KW-0012">Acyltransferase</keyword>
<dbReference type="EMBL" id="JPVO01000041">
    <property type="protein sequence ID" value="KGR77120.1"/>
    <property type="molecule type" value="Genomic_DNA"/>
</dbReference>
<evidence type="ECO:0000259" key="3">
    <source>
        <dbReference type="PROSITE" id="PS51186"/>
    </source>
</evidence>
<evidence type="ECO:0000256" key="1">
    <source>
        <dbReference type="ARBA" id="ARBA00022679"/>
    </source>
</evidence>
<keyword evidence="5" id="KW-1185">Reference proteome</keyword>
<name>A0A0A3I0T6_9BACL</name>
<dbReference type="Pfam" id="PF00583">
    <property type="entry name" value="Acetyltransf_1"/>
    <property type="match status" value="1"/>
</dbReference>
<gene>
    <name evidence="4" type="ORF">CD33_04245</name>
</gene>
<dbReference type="PROSITE" id="PS51186">
    <property type="entry name" value="GNAT"/>
    <property type="match status" value="1"/>
</dbReference>
<dbReference type="GO" id="GO:0016747">
    <property type="term" value="F:acyltransferase activity, transferring groups other than amino-acyl groups"/>
    <property type="evidence" value="ECO:0007669"/>
    <property type="project" value="InterPro"/>
</dbReference>
<dbReference type="PANTHER" id="PTHR43072:SF23">
    <property type="entry name" value="UPF0039 PROTEIN C11D3.02C"/>
    <property type="match status" value="1"/>
</dbReference>
<dbReference type="STRING" id="1384057.CD33_04245"/>
<sequence>MALEISFRDATLEDLPKIVEIYNSTIAGRMVTADTEPVTVENRLKWFHEHNAAKRPLWVVETSGEICGWVSLQDFYGRPAYQATAEVSIYLDEKFRGHGLGKTVLSKVIETAPSCEVDTLLGFIFGHNEPSLRLFEKFGFEKWGHFSEVATLDGAKRDLVIMGIKLHK</sequence>
<dbReference type="Proteomes" id="UP000030408">
    <property type="component" value="Unassembled WGS sequence"/>
</dbReference>
<dbReference type="eggNOG" id="COG1247">
    <property type="taxonomic scope" value="Bacteria"/>
</dbReference>
<proteinExistence type="predicted"/>
<dbReference type="InterPro" id="IPR016181">
    <property type="entry name" value="Acyl_CoA_acyltransferase"/>
</dbReference>
<dbReference type="PANTHER" id="PTHR43072">
    <property type="entry name" value="N-ACETYLTRANSFERASE"/>
    <property type="match status" value="1"/>
</dbReference>
<dbReference type="SUPFAM" id="SSF55729">
    <property type="entry name" value="Acyl-CoA N-acyltransferases (Nat)"/>
    <property type="match status" value="1"/>
</dbReference>
<dbReference type="AlphaFoldDB" id="A0A0A3I0T6"/>
<evidence type="ECO:0000313" key="5">
    <source>
        <dbReference type="Proteomes" id="UP000030408"/>
    </source>
</evidence>
<dbReference type="Gene3D" id="3.40.630.30">
    <property type="match status" value="1"/>
</dbReference>
<dbReference type="CDD" id="cd04301">
    <property type="entry name" value="NAT_SF"/>
    <property type="match status" value="1"/>
</dbReference>
<reference evidence="4 5" key="1">
    <citation type="submission" date="2014-02" db="EMBL/GenBank/DDBJ databases">
        <title>Draft genome sequence of Lysinibacillus sinduriensis JCM 15800.</title>
        <authorList>
            <person name="Zhang F."/>
            <person name="Wang G."/>
            <person name="Zhang L."/>
        </authorList>
    </citation>
    <scope>NUCLEOTIDE SEQUENCE [LARGE SCALE GENOMIC DNA]</scope>
    <source>
        <strain evidence="4 5">JCM 15800</strain>
    </source>
</reference>
<dbReference type="RefSeq" id="WP_036198469.1">
    <property type="nucleotide sequence ID" value="NZ_AVCY01000015.1"/>
</dbReference>
<accession>A0A0A3I0T6</accession>
<organism evidence="4 5">
    <name type="scientific">Ureibacillus sinduriensis BLB-1 = JCM 15800</name>
    <dbReference type="NCBI Taxonomy" id="1384057"/>
    <lineage>
        <taxon>Bacteria</taxon>
        <taxon>Bacillati</taxon>
        <taxon>Bacillota</taxon>
        <taxon>Bacilli</taxon>
        <taxon>Bacillales</taxon>
        <taxon>Caryophanaceae</taxon>
        <taxon>Ureibacillus</taxon>
    </lineage>
</organism>
<evidence type="ECO:0000256" key="2">
    <source>
        <dbReference type="ARBA" id="ARBA00023315"/>
    </source>
</evidence>
<keyword evidence="1 4" id="KW-0808">Transferase</keyword>
<dbReference type="InterPro" id="IPR000182">
    <property type="entry name" value="GNAT_dom"/>
</dbReference>
<feature type="domain" description="N-acetyltransferase" evidence="3">
    <location>
        <begin position="5"/>
        <end position="167"/>
    </location>
</feature>
<comment type="caution">
    <text evidence="4">The sequence shown here is derived from an EMBL/GenBank/DDBJ whole genome shotgun (WGS) entry which is preliminary data.</text>
</comment>
<protein>
    <submittedName>
        <fullName evidence="4">Phosphinothricin acetyltransferase</fullName>
    </submittedName>
</protein>
<dbReference type="OrthoDB" id="9798006at2"/>